<comment type="caution">
    <text evidence="3">The sequence shown here is derived from an EMBL/GenBank/DDBJ whole genome shotgun (WGS) entry which is preliminary data.</text>
</comment>
<dbReference type="Gene3D" id="3.30.1370.60">
    <property type="entry name" value="Hypothetical oxidoreductase yiak, domain 2"/>
    <property type="match status" value="1"/>
</dbReference>
<dbReference type="PANTHER" id="PTHR11091:SF0">
    <property type="entry name" value="MALATE DEHYDROGENASE"/>
    <property type="match status" value="1"/>
</dbReference>
<dbReference type="InterPro" id="IPR043144">
    <property type="entry name" value="Mal/L-sulf/L-lact_DH-like_ah"/>
</dbReference>
<evidence type="ECO:0000313" key="3">
    <source>
        <dbReference type="EMBL" id="NVO58051.1"/>
    </source>
</evidence>
<name>A0ABX2PWP9_9RHOB</name>
<dbReference type="Gene3D" id="1.10.1530.10">
    <property type="match status" value="1"/>
</dbReference>
<dbReference type="InterPro" id="IPR043143">
    <property type="entry name" value="Mal/L-sulf/L-lact_DH-like_NADP"/>
</dbReference>
<gene>
    <name evidence="3" type="ORF">HW561_19835</name>
</gene>
<accession>A0ABX2PWP9</accession>
<comment type="similarity">
    <text evidence="1">Belongs to the LDH2/MDH2 oxidoreductase family.</text>
</comment>
<evidence type="ECO:0000256" key="1">
    <source>
        <dbReference type="ARBA" id="ARBA00006056"/>
    </source>
</evidence>
<dbReference type="PANTHER" id="PTHR11091">
    <property type="entry name" value="OXIDOREDUCTASE-RELATED"/>
    <property type="match status" value="1"/>
</dbReference>
<proteinExistence type="inferred from homology"/>
<reference evidence="3 4" key="1">
    <citation type="submission" date="2020-06" db="EMBL/GenBank/DDBJ databases">
        <authorList>
            <person name="Cao W.R."/>
        </authorList>
    </citation>
    <scope>NUCLEOTIDE SEQUENCE [LARGE SCALE GENOMIC DNA]</scope>
    <source>
        <strain evidence="3 4">B1Z28</strain>
    </source>
</reference>
<dbReference type="InterPro" id="IPR036111">
    <property type="entry name" value="Mal/L-sulfo/L-lacto_DH-like_sf"/>
</dbReference>
<organism evidence="3 4">
    <name type="scientific">Ruegeria haliotis</name>
    <dbReference type="NCBI Taxonomy" id="2747601"/>
    <lineage>
        <taxon>Bacteria</taxon>
        <taxon>Pseudomonadati</taxon>
        <taxon>Pseudomonadota</taxon>
        <taxon>Alphaproteobacteria</taxon>
        <taxon>Rhodobacterales</taxon>
        <taxon>Roseobacteraceae</taxon>
        <taxon>Ruegeria</taxon>
    </lineage>
</organism>
<dbReference type="Proteomes" id="UP000630805">
    <property type="component" value="Unassembled WGS sequence"/>
</dbReference>
<keyword evidence="4" id="KW-1185">Reference proteome</keyword>
<dbReference type="InterPro" id="IPR003767">
    <property type="entry name" value="Malate/L-lactate_DH-like"/>
</dbReference>
<keyword evidence="2" id="KW-0560">Oxidoreductase</keyword>
<evidence type="ECO:0000313" key="4">
    <source>
        <dbReference type="Proteomes" id="UP000630805"/>
    </source>
</evidence>
<dbReference type="Pfam" id="PF02615">
    <property type="entry name" value="Ldh_2"/>
    <property type="match status" value="1"/>
</dbReference>
<dbReference type="SUPFAM" id="SSF89733">
    <property type="entry name" value="L-sulfolactate dehydrogenase-like"/>
    <property type="match status" value="1"/>
</dbReference>
<dbReference type="EMBL" id="JABXWT010000017">
    <property type="protein sequence ID" value="NVO58051.1"/>
    <property type="molecule type" value="Genomic_DNA"/>
</dbReference>
<sequence length="340" mass="35046">MTAPSTKLLSLAEVRALAKSVLVSAGMDAHGSDVIADVIMRSERDGPRSHGLRNLPVYVQSFTSGYANAAAAPSVKRIAPGVLRGDGDNGYYQIAARAAHTELIAMAHQNGIAAFTCTNCHHLGALRFDTEPLAEAGLVAIAVINSLSSVVPHGGVRPVFGTNPMSFACPRENAAPVVWDQASSTVAFLDIKMAAAEGHTLPRPAGLDSEGNPTKDADAILETRSLLPFGAHKGAAIAFLVEVLGAALAGGTLSVDNELRDAHGALNIKGGATVIAIDPARFGNAAFGDYITRICAEIEGNGDARVPGDGRLKNRASAEVDGVAVSLDVLAQLETLTSQG</sequence>
<evidence type="ECO:0000256" key="2">
    <source>
        <dbReference type="ARBA" id="ARBA00023002"/>
    </source>
</evidence>
<protein>
    <submittedName>
        <fullName evidence="3">Ldh family oxidoreductase</fullName>
    </submittedName>
</protein>